<feature type="compositionally biased region" description="Pro residues" evidence="1">
    <location>
        <begin position="119"/>
        <end position="128"/>
    </location>
</feature>
<feature type="compositionally biased region" description="Low complexity" evidence="1">
    <location>
        <begin position="253"/>
        <end position="267"/>
    </location>
</feature>
<proteinExistence type="predicted"/>
<dbReference type="RefSeq" id="WP_091106627.1">
    <property type="nucleotide sequence ID" value="NZ_FMHZ01000002.1"/>
</dbReference>
<dbReference type="STRING" id="47855.GA0070606_6152"/>
<accession>A0A1C6W1W0</accession>
<dbReference type="OrthoDB" id="3288975at2"/>
<reference evidence="3" key="1">
    <citation type="submission" date="2016-06" db="EMBL/GenBank/DDBJ databases">
        <authorList>
            <person name="Varghese N."/>
            <person name="Submissions Spin"/>
        </authorList>
    </citation>
    <scope>NUCLEOTIDE SEQUENCE [LARGE SCALE GENOMIC DNA]</scope>
    <source>
        <strain evidence="3">DSM 43903</strain>
    </source>
</reference>
<feature type="compositionally biased region" description="Basic and acidic residues" evidence="1">
    <location>
        <begin position="243"/>
        <end position="252"/>
    </location>
</feature>
<organism evidence="2 3">
    <name type="scientific">Micromonospora citrea</name>
    <dbReference type="NCBI Taxonomy" id="47855"/>
    <lineage>
        <taxon>Bacteria</taxon>
        <taxon>Bacillati</taxon>
        <taxon>Actinomycetota</taxon>
        <taxon>Actinomycetes</taxon>
        <taxon>Micromonosporales</taxon>
        <taxon>Micromonosporaceae</taxon>
        <taxon>Micromonospora</taxon>
    </lineage>
</organism>
<feature type="region of interest" description="Disordered" evidence="1">
    <location>
        <begin position="104"/>
        <end position="302"/>
    </location>
</feature>
<keyword evidence="3" id="KW-1185">Reference proteome</keyword>
<sequence length="302" mass="30847">MTSPGWPDIVARLHDTLSRCDRDTDLELAAGPRRLHLLVRRTTVRGVCPPYDERRMADLGWWPSQGAAGWWYETPRTAEGLRWWSEFVARTAAAVLTTRPDALSCQVLPPTGPRVRPEPTVPPGPRPRPAAVASVPPPPMVPPAPAPPTPAAPQPTLPPPVVPPAPPVPPAPRATGAAAVPPPPDPAQVAAVPPTPPALADGIGQAVDPAGPDAGGGPAVTGADPTTDGPQGPDGAEPITGTGEERHRRDPSADATADAPSEPAAETGVAAVCDDLDVGHHSGTDAADPPSPRGGRAGGMGR</sequence>
<gene>
    <name evidence="2" type="ORF">GA0070606_6152</name>
</gene>
<feature type="compositionally biased region" description="Pro residues" evidence="1">
    <location>
        <begin position="135"/>
        <end position="172"/>
    </location>
</feature>
<dbReference type="PRINTS" id="PR01217">
    <property type="entry name" value="PRICHEXTENSN"/>
</dbReference>
<dbReference type="EMBL" id="FMHZ01000002">
    <property type="protein sequence ID" value="SCL72521.1"/>
    <property type="molecule type" value="Genomic_DNA"/>
</dbReference>
<name>A0A1C6W1W0_9ACTN</name>
<protein>
    <submittedName>
        <fullName evidence="2">Uncharacterized protein</fullName>
    </submittedName>
</protein>
<evidence type="ECO:0000256" key="1">
    <source>
        <dbReference type="SAM" id="MobiDB-lite"/>
    </source>
</evidence>
<evidence type="ECO:0000313" key="2">
    <source>
        <dbReference type="EMBL" id="SCL72521.1"/>
    </source>
</evidence>
<dbReference type="Proteomes" id="UP000199001">
    <property type="component" value="Unassembled WGS sequence"/>
</dbReference>
<dbReference type="AlphaFoldDB" id="A0A1C6W1W0"/>
<evidence type="ECO:0000313" key="3">
    <source>
        <dbReference type="Proteomes" id="UP000199001"/>
    </source>
</evidence>